<reference evidence="5" key="1">
    <citation type="submission" date="2016-10" db="EMBL/GenBank/DDBJ databases">
        <authorList>
            <person name="Varghese N."/>
            <person name="Submissions S."/>
        </authorList>
    </citation>
    <scope>NUCLEOTIDE SEQUENCE [LARGE SCALE GENOMIC DNA]</scope>
    <source>
        <strain evidence="5">IBRC-M 10761</strain>
    </source>
</reference>
<dbReference type="EMBL" id="FNZH01000005">
    <property type="protein sequence ID" value="SEJ57417.1"/>
    <property type="molecule type" value="Genomic_DNA"/>
</dbReference>
<evidence type="ECO:0000313" key="5">
    <source>
        <dbReference type="Proteomes" id="UP000199403"/>
    </source>
</evidence>
<comment type="subunit">
    <text evidence="2">Homodimer.</text>
</comment>
<comment type="function">
    <text evidence="2">Binds to DNA and alters its conformation. May be involved in regulation of gene expression, nucleoid organization and DNA protection.</text>
</comment>
<dbReference type="GO" id="GO:0003677">
    <property type="term" value="F:DNA binding"/>
    <property type="evidence" value="ECO:0007669"/>
    <property type="project" value="UniProtKB-UniRule"/>
</dbReference>
<dbReference type="RefSeq" id="WP_092176555.1">
    <property type="nucleotide sequence ID" value="NZ_FNZH01000005.1"/>
</dbReference>
<evidence type="ECO:0000256" key="2">
    <source>
        <dbReference type="HAMAP-Rule" id="MF_00274"/>
    </source>
</evidence>
<dbReference type="InterPro" id="IPR036894">
    <property type="entry name" value="YbaB-like_sf"/>
</dbReference>
<dbReference type="NCBIfam" id="TIGR00103">
    <property type="entry name" value="DNA_YbaB_EbfC"/>
    <property type="match status" value="1"/>
</dbReference>
<dbReference type="GO" id="GO:0043590">
    <property type="term" value="C:bacterial nucleoid"/>
    <property type="evidence" value="ECO:0007669"/>
    <property type="project" value="UniProtKB-UniRule"/>
</dbReference>
<comment type="similarity">
    <text evidence="2">Belongs to the YbaB/EbfC family.</text>
</comment>
<dbReference type="InterPro" id="IPR004401">
    <property type="entry name" value="YbaB/EbfC"/>
</dbReference>
<dbReference type="PANTHER" id="PTHR33449:SF1">
    <property type="entry name" value="NUCLEOID-ASSOCIATED PROTEIN YBAB"/>
    <property type="match status" value="1"/>
</dbReference>
<accession>A0A1H7A0I7</accession>
<dbReference type="Proteomes" id="UP000199403">
    <property type="component" value="Unassembled WGS sequence"/>
</dbReference>
<dbReference type="GO" id="GO:0005829">
    <property type="term" value="C:cytosol"/>
    <property type="evidence" value="ECO:0007669"/>
    <property type="project" value="TreeGrafter"/>
</dbReference>
<name>A0A1H7A0I7_9BACT</name>
<keyword evidence="1 2" id="KW-0238">DNA-binding</keyword>
<dbReference type="HAMAP" id="MF_00274">
    <property type="entry name" value="DNA_YbaB_EbfC"/>
    <property type="match status" value="1"/>
</dbReference>
<organism evidence="4 5">
    <name type="scientific">Cyclobacterium xiamenense</name>
    <dbReference type="NCBI Taxonomy" id="1297121"/>
    <lineage>
        <taxon>Bacteria</taxon>
        <taxon>Pseudomonadati</taxon>
        <taxon>Bacteroidota</taxon>
        <taxon>Cytophagia</taxon>
        <taxon>Cytophagales</taxon>
        <taxon>Cyclobacteriaceae</taxon>
        <taxon>Cyclobacterium</taxon>
    </lineage>
</organism>
<keyword evidence="2" id="KW-0963">Cytoplasm</keyword>
<dbReference type="Pfam" id="PF02575">
    <property type="entry name" value="YbaB_DNA_bd"/>
    <property type="match status" value="1"/>
</dbReference>
<dbReference type="PIRSF" id="PIRSF004555">
    <property type="entry name" value="UCP004555"/>
    <property type="match status" value="1"/>
</dbReference>
<keyword evidence="3" id="KW-0175">Coiled coil</keyword>
<gene>
    <name evidence="4" type="ORF">SAMN05192553_105172</name>
</gene>
<evidence type="ECO:0000256" key="3">
    <source>
        <dbReference type="SAM" id="Coils"/>
    </source>
</evidence>
<proteinExistence type="inferred from homology"/>
<feature type="coiled-coil region" evidence="3">
    <location>
        <begin position="4"/>
        <end position="31"/>
    </location>
</feature>
<dbReference type="SUPFAM" id="SSF82607">
    <property type="entry name" value="YbaB-like"/>
    <property type="match status" value="1"/>
</dbReference>
<evidence type="ECO:0000313" key="4">
    <source>
        <dbReference type="EMBL" id="SEJ57417.1"/>
    </source>
</evidence>
<keyword evidence="5" id="KW-1185">Reference proteome</keyword>
<dbReference type="OrthoDB" id="9808738at2"/>
<protein>
    <recommendedName>
        <fullName evidence="2">Nucleoid-associated protein SAMN05192553_105172</fullName>
    </recommendedName>
</protein>
<evidence type="ECO:0000256" key="1">
    <source>
        <dbReference type="ARBA" id="ARBA00023125"/>
    </source>
</evidence>
<dbReference type="PANTHER" id="PTHR33449">
    <property type="entry name" value="NUCLEOID-ASSOCIATED PROTEIN YBAB"/>
    <property type="match status" value="1"/>
</dbReference>
<comment type="subcellular location">
    <subcellularLocation>
        <location evidence="2">Cytoplasm</location>
        <location evidence="2">Nucleoid</location>
    </subcellularLocation>
</comment>
<sequence length="110" mass="11968">MMDFMNLMNKVKEAQAKIKETQAELVHLRAEGEAGAGMVKVVVNGQRKVLDIAIDSSLVNEQDKDMMKDLIVGATNKALENIDAKIKEKMSAATAGMMPNIPGMDFGNMV</sequence>
<dbReference type="STRING" id="1416801.SAMN05192553_105172"/>
<dbReference type="Gene3D" id="3.30.1310.10">
    <property type="entry name" value="Nucleoid-associated protein YbaB-like domain"/>
    <property type="match status" value="1"/>
</dbReference>
<dbReference type="AlphaFoldDB" id="A0A1H7A0I7"/>